<gene>
    <name evidence="2" type="ORF">RCC75_14805</name>
    <name evidence="3" type="ORF">RCG00_02150</name>
</gene>
<dbReference type="Proteomes" id="UP001223336">
    <property type="component" value="Unassembled WGS sequence"/>
</dbReference>
<name>A0AA51MMF0_9GAMM</name>
<keyword evidence="1" id="KW-0732">Signal</keyword>
<keyword evidence="4" id="KW-1185">Reference proteome</keyword>
<proteinExistence type="predicted"/>
<dbReference type="Proteomes" id="UP001229862">
    <property type="component" value="Chromosome"/>
</dbReference>
<dbReference type="AlphaFoldDB" id="A0AA51MMF0"/>
<feature type="signal peptide" evidence="1">
    <location>
        <begin position="1"/>
        <end position="26"/>
    </location>
</feature>
<accession>A0AA51MMF0</accession>
<evidence type="ECO:0000313" key="4">
    <source>
        <dbReference type="Proteomes" id="UP001223336"/>
    </source>
</evidence>
<dbReference type="PROSITE" id="PS51257">
    <property type="entry name" value="PROKAR_LIPOPROTEIN"/>
    <property type="match status" value="1"/>
</dbReference>
<sequence>MFKPSWLIALALLPIMTACTTHPLVADNAETLFTTNTQAAAVAFRSLRVENDANGAKTTIKGQIHRTGRDPVHFGHVDYAVLDANGKVRETGWVEHSSAIRLRNTHRPSLFSIGLKQPLAVGEKVQLTYHTGSHL</sequence>
<organism evidence="3">
    <name type="scientific">Thiothrix subterranea</name>
    <dbReference type="NCBI Taxonomy" id="2735563"/>
    <lineage>
        <taxon>Bacteria</taxon>
        <taxon>Pseudomonadati</taxon>
        <taxon>Pseudomonadota</taxon>
        <taxon>Gammaproteobacteria</taxon>
        <taxon>Thiotrichales</taxon>
        <taxon>Thiotrichaceae</taxon>
        <taxon>Thiothrix</taxon>
    </lineage>
</organism>
<evidence type="ECO:0000256" key="1">
    <source>
        <dbReference type="SAM" id="SignalP"/>
    </source>
</evidence>
<evidence type="ECO:0000313" key="2">
    <source>
        <dbReference type="EMBL" id="MDQ5769811.1"/>
    </source>
</evidence>
<feature type="chain" id="PRO_5041228331" description="DUF5666 domain-containing protein" evidence="1">
    <location>
        <begin position="27"/>
        <end position="135"/>
    </location>
</feature>
<reference evidence="3 4" key="1">
    <citation type="submission" date="2023-08" db="EMBL/GenBank/DDBJ databases">
        <title>New molecular markers tilS and rpoB for phylogenetic and monitoring studies of the genus Thiothrix biodiversity.</title>
        <authorList>
            <person name="Ravin N.V."/>
            <person name="Smolyakov D."/>
            <person name="Markov N.D."/>
            <person name="Beletsky A.V."/>
            <person name="Mardanov A.V."/>
            <person name="Rudenko T.S."/>
            <person name="Grabovich M.Y."/>
        </authorList>
    </citation>
    <scope>NUCLEOTIDE SEQUENCE</scope>
    <source>
        <strain evidence="3">DNT52</strain>
        <strain evidence="2 4">H33</strain>
    </source>
</reference>
<evidence type="ECO:0000313" key="3">
    <source>
        <dbReference type="EMBL" id="WML87169.1"/>
    </source>
</evidence>
<evidence type="ECO:0008006" key="5">
    <source>
        <dbReference type="Google" id="ProtNLM"/>
    </source>
</evidence>
<protein>
    <recommendedName>
        <fullName evidence="5">DUF5666 domain-containing protein</fullName>
    </recommendedName>
</protein>
<dbReference type="RefSeq" id="WP_308135628.1">
    <property type="nucleotide sequence ID" value="NZ_CP133217.1"/>
</dbReference>
<dbReference type="EMBL" id="JAVFKN010000021">
    <property type="protein sequence ID" value="MDQ5769811.1"/>
    <property type="molecule type" value="Genomic_DNA"/>
</dbReference>
<dbReference type="EMBL" id="CP133217">
    <property type="protein sequence ID" value="WML87169.1"/>
    <property type="molecule type" value="Genomic_DNA"/>
</dbReference>